<gene>
    <name evidence="1" type="ORF">PSM7751_02597</name>
</gene>
<dbReference type="OrthoDB" id="7873763at2"/>
<keyword evidence="2" id="KW-1185">Reference proteome</keyword>
<sequence length="113" mass="12183">MPHIVVEYAGLDLPEGLIEALTEAMAAHPEVPETAVKLRAYRADSFRLLSGETAFVNVTLRLMDTRPEVQHMELADAALAVLETHLPGSCALGVETASIPRSSFRKRGGLSEA</sequence>
<dbReference type="Pfam" id="PF02962">
    <property type="entry name" value="CHMI"/>
    <property type="match status" value="1"/>
</dbReference>
<dbReference type="GO" id="GO:0008704">
    <property type="term" value="F:5-carboxymethyl-2-hydroxymuconate delta-isomerase activity"/>
    <property type="evidence" value="ECO:0007669"/>
    <property type="project" value="InterPro"/>
</dbReference>
<dbReference type="AlphaFoldDB" id="A0A1X6ZJY5"/>
<dbReference type="EMBL" id="FWFN01000005">
    <property type="protein sequence ID" value="SLN53759.1"/>
    <property type="molecule type" value="Genomic_DNA"/>
</dbReference>
<evidence type="ECO:0008006" key="3">
    <source>
        <dbReference type="Google" id="ProtNLM"/>
    </source>
</evidence>
<organism evidence="1 2">
    <name type="scientific">Pseudooceanicola marinus</name>
    <dbReference type="NCBI Taxonomy" id="396013"/>
    <lineage>
        <taxon>Bacteria</taxon>
        <taxon>Pseudomonadati</taxon>
        <taxon>Pseudomonadota</taxon>
        <taxon>Alphaproteobacteria</taxon>
        <taxon>Rhodobacterales</taxon>
        <taxon>Paracoccaceae</taxon>
        <taxon>Pseudooceanicola</taxon>
    </lineage>
</organism>
<evidence type="ECO:0000313" key="1">
    <source>
        <dbReference type="EMBL" id="SLN53759.1"/>
    </source>
</evidence>
<dbReference type="SUPFAM" id="SSF55331">
    <property type="entry name" value="Tautomerase/MIF"/>
    <property type="match status" value="1"/>
</dbReference>
<reference evidence="1 2" key="1">
    <citation type="submission" date="2017-03" db="EMBL/GenBank/DDBJ databases">
        <authorList>
            <person name="Afonso C.L."/>
            <person name="Miller P.J."/>
            <person name="Scott M.A."/>
            <person name="Spackman E."/>
            <person name="Goraichik I."/>
            <person name="Dimitrov K.M."/>
            <person name="Suarez D.L."/>
            <person name="Swayne D.E."/>
        </authorList>
    </citation>
    <scope>NUCLEOTIDE SEQUENCE [LARGE SCALE GENOMIC DNA]</scope>
    <source>
        <strain evidence="1 2">CECT 7751</strain>
    </source>
</reference>
<evidence type="ECO:0000313" key="2">
    <source>
        <dbReference type="Proteomes" id="UP000193963"/>
    </source>
</evidence>
<protein>
    <recommendedName>
        <fullName evidence="3">5-carboxymethyl-2-hydroxymuconate Delta-isomerase</fullName>
    </recommendedName>
</protein>
<name>A0A1X6ZJY5_9RHOB</name>
<dbReference type="InterPro" id="IPR014347">
    <property type="entry name" value="Tautomerase/MIF_sf"/>
</dbReference>
<accession>A0A1X6ZJY5</accession>
<dbReference type="Proteomes" id="UP000193963">
    <property type="component" value="Unassembled WGS sequence"/>
</dbReference>
<dbReference type="Gene3D" id="3.30.429.10">
    <property type="entry name" value="Macrophage Migration Inhibitory Factor"/>
    <property type="match status" value="1"/>
</dbReference>
<dbReference type="InterPro" id="IPR004220">
    <property type="entry name" value="5-COMe_2-OHmuconate_Isoase"/>
</dbReference>
<dbReference type="RefSeq" id="WP_085888645.1">
    <property type="nucleotide sequence ID" value="NZ_FWFN01000005.1"/>
</dbReference>
<proteinExistence type="predicted"/>